<dbReference type="Pfam" id="PF07793">
    <property type="entry name" value="DUF1631"/>
    <property type="match status" value="1"/>
</dbReference>
<dbReference type="EMBL" id="WSEL01000007">
    <property type="protein sequence ID" value="MVQ30625.1"/>
    <property type="molecule type" value="Genomic_DNA"/>
</dbReference>
<gene>
    <name evidence="1" type="ORF">GON04_14270</name>
</gene>
<comment type="caution">
    <text evidence="1">The sequence shown here is derived from an EMBL/GenBank/DDBJ whole genome shotgun (WGS) entry which is preliminary data.</text>
</comment>
<protein>
    <submittedName>
        <fullName evidence="1">DUF1631 family protein</fullName>
    </submittedName>
</protein>
<dbReference type="AlphaFoldDB" id="A0A6N8IVN9"/>
<name>A0A6N8IVN9_9BURK</name>
<keyword evidence="2" id="KW-1185">Reference proteome</keyword>
<dbReference type="Proteomes" id="UP000469385">
    <property type="component" value="Unassembled WGS sequence"/>
</dbReference>
<accession>A0A6N8IVN9</accession>
<evidence type="ECO:0000313" key="2">
    <source>
        <dbReference type="Proteomes" id="UP000469385"/>
    </source>
</evidence>
<reference evidence="1 2" key="1">
    <citation type="submission" date="2019-12" db="EMBL/GenBank/DDBJ databases">
        <authorList>
            <person name="Huq M.A."/>
        </authorList>
    </citation>
    <scope>NUCLEOTIDE SEQUENCE [LARGE SCALE GENOMIC DNA]</scope>
    <source>
        <strain evidence="1 2">MAH-25</strain>
    </source>
</reference>
<evidence type="ECO:0000313" key="1">
    <source>
        <dbReference type="EMBL" id="MVQ30625.1"/>
    </source>
</evidence>
<organism evidence="1 2">
    <name type="scientific">Ramlibacter pinisoli</name>
    <dbReference type="NCBI Taxonomy" id="2682844"/>
    <lineage>
        <taxon>Bacteria</taxon>
        <taxon>Pseudomonadati</taxon>
        <taxon>Pseudomonadota</taxon>
        <taxon>Betaproteobacteria</taxon>
        <taxon>Burkholderiales</taxon>
        <taxon>Comamonadaceae</taxon>
        <taxon>Ramlibacter</taxon>
    </lineage>
</organism>
<dbReference type="InterPro" id="IPR012434">
    <property type="entry name" value="DUF1631"/>
</dbReference>
<proteinExistence type="predicted"/>
<dbReference type="RefSeq" id="WP_157398752.1">
    <property type="nucleotide sequence ID" value="NZ_WSEL01000007.1"/>
</dbReference>
<sequence length="773" mass="83646">MPVPNLVRPCLNEAVARAPRLMERAIDEAVAALEAEAARRAGANWRDHQAAARALAGRRAALLDRFPRQLRAALEHPAPAAGSGGGMRPSSLTLVDDAELMQSIESARLAQAVSGPVDGARAELDGLMSAALGLDGIQPEHNPLRVEVFTTTLRAVLADPAPEQPGWPALWMRHMAEPVAHDLVRIYQAASKLLQQAGVTTAGYRLLTAAAPLARASRAAPLETPSRAAALAAARPATGFGAWVGTALQALRGPLLRDFLGGQALSSGQLPLQQPLDAGWYARVDAELASLESGPEEDRYDAGAAARHAHLPPVERPARAVGTRLPLDDAQWGEYGAPRQRSLVRTRLKQQARQVGQAVGLEVVRQLLDEVAQDPRLLAPVREAIVALEPALARLALHSPQFFGDAAHPARRLLERVAERSFRFNDEFAEPFQQFFGPVRDGFNALIRLEPLQDPQPFAAALATLEDGWSRQDRDDEAARQRMLEAVRQAEVRQQEAERIAWDLSQRSDLAGAPALVQDFLFTQWALVVAQARLQGAGGVDPGGYLGVVSDLLWSVKRETALRDPARAFVAIPRVLGKLREGMALLGQPPEDTQSFFAALEQLHRPVLKLRARHRQQAFEAPTAAVADEAQLQPAAARKPQEAPALWLAPGESQACGFGDTVLVDEPPVPDAAPAAGHLLSAAEAEAVIEQLAEGTWVDLHARQQWRRARLVWTGTRRTLFMFVGEGGQPHSMTRRSLQRLVAGRLLRPIEAHAVVQHAIDALSKPQPQPLAA</sequence>